<dbReference type="Proteomes" id="UP000702954">
    <property type="component" value="Unassembled WGS sequence"/>
</dbReference>
<dbReference type="InterPro" id="IPR002695">
    <property type="entry name" value="PurH-like"/>
</dbReference>
<dbReference type="GO" id="GO:0006189">
    <property type="term" value="P:'de novo' IMP biosynthetic process"/>
    <property type="evidence" value="ECO:0007669"/>
    <property type="project" value="TreeGrafter"/>
</dbReference>
<dbReference type="GO" id="GO:0004643">
    <property type="term" value="F:phosphoribosylaminoimidazolecarboxamide formyltransferase activity"/>
    <property type="evidence" value="ECO:0007669"/>
    <property type="project" value="InterPro"/>
</dbReference>
<dbReference type="EMBL" id="SLZV01000001">
    <property type="protein sequence ID" value="TCS70278.1"/>
    <property type="molecule type" value="Genomic_DNA"/>
</dbReference>
<dbReference type="Proteomes" id="UP000294613">
    <property type="component" value="Unassembled WGS sequence"/>
</dbReference>
<dbReference type="Pfam" id="PF01808">
    <property type="entry name" value="AICARFT_IMPCHas"/>
    <property type="match status" value="1"/>
</dbReference>
<dbReference type="GeneID" id="97507928"/>
<keyword evidence="2" id="KW-0378">Hydrolase</keyword>
<protein>
    <submittedName>
        <fullName evidence="1">5-aminoimidazole-4-carboxamide ribonucleotide transformylase</fullName>
    </submittedName>
    <submittedName>
        <fullName evidence="2">Phosphoribosylaminoimidazolecarboxamide formyltransferase/IMP cyclohydrolase</fullName>
    </submittedName>
</protein>
<keyword evidence="2" id="KW-0808">Transferase</keyword>
<dbReference type="PANTHER" id="PTHR11692:SF0">
    <property type="entry name" value="BIFUNCTIONAL PURINE BIOSYNTHESIS PROTEIN ATIC"/>
    <property type="match status" value="1"/>
</dbReference>
<dbReference type="Gene3D" id="3.40.140.20">
    <property type="match status" value="2"/>
</dbReference>
<dbReference type="FunFam" id="3.40.140.20:FF:000003">
    <property type="entry name" value="Bifunctional purine biosynthesis protein"/>
    <property type="match status" value="1"/>
</dbReference>
<accession>A0A4R3JSU9</accession>
<evidence type="ECO:0000313" key="1">
    <source>
        <dbReference type="EMBL" id="GBU04100.1"/>
    </source>
</evidence>
<dbReference type="NCBIfam" id="NF005492">
    <property type="entry name" value="PRK07106.1"/>
    <property type="match status" value="1"/>
</dbReference>
<sequence length="391" mass="43486">MRELELKYGCNPNQKPSRIYMEEGELPIKVLCGKPGYINFLDAFNGWQLVRELKRATGLPAATSFKHVSPAGAAVGLPMDDTLAKIYWVDDMGELSPLACAYARARGADRMSSFGDFISLSDVCDVATAKLIKREVSDGVIAPGYEPEALELLKQKKKGNYAIIEIDPNYEPDPIEHKEVFGITFEQGRNELVINDELLSNIVTENKELPEQAKIDLAIALITLKYTQSNSVCYAKGGQAIGIGAGQQSRIHCTRLAGQKADNWWLRQSPQVLGLQFVDSIGRADRDNSIDLYIGDEYEDVLAEGTWQNIFKVKPPVFTREEKRAWLDQLTDVALGSDAFFPFGDNIERAHKSGVKYIAQPGGSVRDDNVIATCNKYNMTMAFTGIRLFHH</sequence>
<dbReference type="RefSeq" id="WP_008977465.1">
    <property type="nucleotide sequence ID" value="NZ_AP031411.1"/>
</dbReference>
<dbReference type="SUPFAM" id="SSF53927">
    <property type="entry name" value="Cytidine deaminase-like"/>
    <property type="match status" value="1"/>
</dbReference>
<dbReference type="InterPro" id="IPR024051">
    <property type="entry name" value="AICAR_Tfase_dup_dom_sf"/>
</dbReference>
<dbReference type="InterPro" id="IPR016193">
    <property type="entry name" value="Cytidine_deaminase-like"/>
</dbReference>
<evidence type="ECO:0000313" key="2">
    <source>
        <dbReference type="EMBL" id="TCS70278.1"/>
    </source>
</evidence>
<dbReference type="PANTHER" id="PTHR11692">
    <property type="entry name" value="BIFUNCTIONAL PURINE BIOSYNTHESIS PROTEIN PURH"/>
    <property type="match status" value="1"/>
</dbReference>
<proteinExistence type="predicted"/>
<dbReference type="InterPro" id="IPR024050">
    <property type="entry name" value="AICAR_Tfase_insert_dom_sf"/>
</dbReference>
<reference evidence="2 3" key="2">
    <citation type="submission" date="2019-03" db="EMBL/GenBank/DDBJ databases">
        <title>Genomic Encyclopedia of Type Strains, Phase IV (KMG-IV): sequencing the most valuable type-strain genomes for metagenomic binning, comparative biology and taxonomic classification.</title>
        <authorList>
            <person name="Goeker M."/>
        </authorList>
    </citation>
    <scope>NUCLEOTIDE SEQUENCE [LARGE SCALE GENOMIC DNA]</scope>
    <source>
        <strain evidence="2 3">DSM 103426</strain>
    </source>
</reference>
<dbReference type="SMART" id="SM00798">
    <property type="entry name" value="AICARFT_IMPCHas"/>
    <property type="match status" value="1"/>
</dbReference>
<dbReference type="AlphaFoldDB" id="A0A4R3JSU9"/>
<organism evidence="2 3">
    <name type="scientific">Faecalimonas umbilicata</name>
    <dbReference type="NCBI Taxonomy" id="1912855"/>
    <lineage>
        <taxon>Bacteria</taxon>
        <taxon>Bacillati</taxon>
        <taxon>Bacillota</taxon>
        <taxon>Clostridia</taxon>
        <taxon>Lachnospirales</taxon>
        <taxon>Lachnospiraceae</taxon>
        <taxon>Faecalimonas</taxon>
    </lineage>
</organism>
<evidence type="ECO:0000313" key="3">
    <source>
        <dbReference type="Proteomes" id="UP000294613"/>
    </source>
</evidence>
<dbReference type="Gene3D" id="1.10.287.440">
    <property type="match status" value="1"/>
</dbReference>
<comment type="caution">
    <text evidence="2">The sequence shown here is derived from an EMBL/GenBank/DDBJ whole genome shotgun (WGS) entry which is preliminary data.</text>
</comment>
<dbReference type="EMBL" id="BHEO01000002">
    <property type="protein sequence ID" value="GBU04100.1"/>
    <property type="molecule type" value="Genomic_DNA"/>
</dbReference>
<reference evidence="1 4" key="1">
    <citation type="journal article" date="2018" name="Int. J. Syst. Evol. Microbiol.">
        <title>Draft Genome Sequence of Faecalimonas umbilicata JCM 30896T, an Acetate-Producing Bacterium Isolated from Human Feces.</title>
        <authorList>
            <person name="Sakamoto M."/>
            <person name="Ikeyama N."/>
            <person name="Yuki M."/>
            <person name="Ohkuma M."/>
        </authorList>
    </citation>
    <scope>NUCLEOTIDE SEQUENCE [LARGE SCALE GENOMIC DNA]</scope>
    <source>
        <strain evidence="1 4">EGH7</strain>
    </source>
</reference>
<name>A0A4R3JSU9_9FIRM</name>
<dbReference type="GO" id="GO:0005829">
    <property type="term" value="C:cytosol"/>
    <property type="evidence" value="ECO:0007669"/>
    <property type="project" value="TreeGrafter"/>
</dbReference>
<keyword evidence="4" id="KW-1185">Reference proteome</keyword>
<gene>
    <name evidence="2" type="ORF">EDD74_101127</name>
    <name evidence="1" type="ORF">FAEUMB_06410</name>
</gene>
<evidence type="ECO:0000313" key="4">
    <source>
        <dbReference type="Proteomes" id="UP000702954"/>
    </source>
</evidence>
<dbReference type="GO" id="GO:0003937">
    <property type="term" value="F:IMP cyclohydrolase activity"/>
    <property type="evidence" value="ECO:0007669"/>
    <property type="project" value="InterPro"/>
</dbReference>